<evidence type="ECO:0000313" key="2">
    <source>
        <dbReference type="Proteomes" id="UP000257014"/>
    </source>
</evidence>
<comment type="caution">
    <text evidence="1">The sequence shown here is derived from an EMBL/GenBank/DDBJ whole genome shotgun (WGS) entry which is preliminary data.</text>
</comment>
<accession>A0A3E0K823</accession>
<reference evidence="1 2" key="1">
    <citation type="submission" date="2018-03" db="EMBL/GenBank/DDBJ databases">
        <authorList>
            <person name="Keele B.F."/>
        </authorList>
    </citation>
    <scope>NUCLEOTIDE SEQUENCE [LARGE SCALE GENOMIC DNA]</scope>
    <source>
        <strain evidence="1">ZCTH4_d</strain>
    </source>
</reference>
<dbReference type="AlphaFoldDB" id="A0A3E0K823"/>
<sequence length="63" mass="7235">MPPFFFHKPAIREFFLVLGGCFSFLQAFSMFQIEKPVLAEPEKFGNRASIFILDTGEKSVVFE</sequence>
<evidence type="ECO:0000313" key="1">
    <source>
        <dbReference type="EMBL" id="REJ31374.1"/>
    </source>
</evidence>
<dbReference type="Proteomes" id="UP000257014">
    <property type="component" value="Unassembled WGS sequence"/>
</dbReference>
<proteinExistence type="predicted"/>
<dbReference type="EMBL" id="QEWE01000006">
    <property type="protein sequence ID" value="REJ31374.1"/>
    <property type="molecule type" value="Genomic_DNA"/>
</dbReference>
<protein>
    <submittedName>
        <fullName evidence="1">Uncharacterized protein</fullName>
    </submittedName>
</protein>
<organism evidence="1 2">
    <name type="scientific">Caldibacillus debilis</name>
    <dbReference type="NCBI Taxonomy" id="301148"/>
    <lineage>
        <taxon>Bacteria</taxon>
        <taxon>Bacillati</taxon>
        <taxon>Bacillota</taxon>
        <taxon>Bacilli</taxon>
        <taxon>Bacillales</taxon>
        <taxon>Bacillaceae</taxon>
        <taxon>Caldibacillus</taxon>
    </lineage>
</organism>
<gene>
    <name evidence="1" type="ORF">C6P37_01705</name>
</gene>
<name>A0A3E0K823_9BACI</name>